<dbReference type="GO" id="GO:0005384">
    <property type="term" value="F:manganese ion transmembrane transporter activity"/>
    <property type="evidence" value="ECO:0007669"/>
    <property type="project" value="TreeGrafter"/>
</dbReference>
<accession>A0A420IZ18</accession>
<proteinExistence type="predicted"/>
<feature type="transmembrane region" description="Helical" evidence="6">
    <location>
        <begin position="447"/>
        <end position="472"/>
    </location>
</feature>
<dbReference type="NCBIfam" id="NF037982">
    <property type="entry name" value="Nramp_1"/>
    <property type="match status" value="1"/>
</dbReference>
<evidence type="ECO:0000256" key="3">
    <source>
        <dbReference type="ARBA" id="ARBA00022989"/>
    </source>
</evidence>
<comment type="caution">
    <text evidence="7">The sequence shown here is derived from an EMBL/GenBank/DDBJ whole genome shotgun (WGS) entry which is preliminary data.</text>
</comment>
<protein>
    <submittedName>
        <fullName evidence="7">Manganese transporter SMF1</fullName>
    </submittedName>
</protein>
<keyword evidence="2 6" id="KW-0812">Transmembrane</keyword>
<dbReference type="Proteomes" id="UP000285405">
    <property type="component" value="Unassembled WGS sequence"/>
</dbReference>
<keyword evidence="3 6" id="KW-1133">Transmembrane helix</keyword>
<evidence type="ECO:0000313" key="7">
    <source>
        <dbReference type="EMBL" id="RKF79723.1"/>
    </source>
</evidence>
<dbReference type="Pfam" id="PF01566">
    <property type="entry name" value="Nramp"/>
    <property type="match status" value="1"/>
</dbReference>
<sequence length="603" mass="64614">MNCPSRTDDSDNDGFNQNPPDLTADLTMREDLNGRVNARITSLFVSDKERLQTKGYIKCEDEVPSNFEGQSAKDQNDPLADGREGGGTSTGSGSTSAHTGARGIRNGDNVHDGLGIQMGGRGIETTGGRGKKSANRLTGFLALIKRYAKFIGPGFMISVAYIDPGNYSTGIVAGATYRYKLLFAGFMSNVFAIFLQSLCIKLGSISGLNLAEACRSFLPTWLNYFLYVLAELAIIATDLAEVIGTAIAINLLIPKIPLVVGCALSIVDVLLILLFYNPNGSMKGLRAFEFFVTCLVLGVVVCFCLQLSLIKDSSIGEILRGYLPSKELTESQGLYQACGILGATVMPHSLYLGSGLVQPRLQEHDINNGIISAPIDPDSGTKERYKPSIHAIRACLKIFVIELTISLLFFALFVNSAILITAGASLYGTPVGEADLFGIHRLLSISLSPAAGTIFALALLLSGVSAGIVGTISGQMVSEGALNWTIRPWLRRLITRTISIAPSIFVAAAVGRKGLNEVLNASQVVLSVVLPFITAPLILFTCRDRYMTVRTPTQRLEGEETSSHTTVDTKMTNSLLTTIAAIIIWFIIAIMNVANLVLLGKGV</sequence>
<evidence type="ECO:0000256" key="1">
    <source>
        <dbReference type="ARBA" id="ARBA00004141"/>
    </source>
</evidence>
<name>A0A420IZ18_9PEZI</name>
<reference evidence="7 8" key="1">
    <citation type="journal article" date="2018" name="BMC Genomics">
        <title>Comparative genome analyses reveal sequence features reflecting distinct modes of host-adaptation between dicot and monocot powdery mildew.</title>
        <authorList>
            <person name="Wu Y."/>
            <person name="Ma X."/>
            <person name="Pan Z."/>
            <person name="Kale S.D."/>
            <person name="Song Y."/>
            <person name="King H."/>
            <person name="Zhang Q."/>
            <person name="Presley C."/>
            <person name="Deng X."/>
            <person name="Wei C.I."/>
            <person name="Xiao S."/>
        </authorList>
    </citation>
    <scope>NUCLEOTIDE SEQUENCE [LARGE SCALE GENOMIC DNA]</scope>
    <source>
        <strain evidence="7">UCSC1</strain>
    </source>
</reference>
<feature type="transmembrane region" description="Helical" evidence="6">
    <location>
        <begin position="523"/>
        <end position="542"/>
    </location>
</feature>
<dbReference type="GO" id="GO:0030026">
    <property type="term" value="P:intracellular manganese ion homeostasis"/>
    <property type="evidence" value="ECO:0007669"/>
    <property type="project" value="TreeGrafter"/>
</dbReference>
<evidence type="ECO:0000256" key="5">
    <source>
        <dbReference type="SAM" id="MobiDB-lite"/>
    </source>
</evidence>
<feature type="transmembrane region" description="Helical" evidence="6">
    <location>
        <begin position="575"/>
        <end position="598"/>
    </location>
</feature>
<dbReference type="GO" id="GO:0034755">
    <property type="term" value="P:iron ion transmembrane transport"/>
    <property type="evidence" value="ECO:0007669"/>
    <property type="project" value="TreeGrafter"/>
</dbReference>
<feature type="transmembrane region" description="Helical" evidence="6">
    <location>
        <begin position="181"/>
        <end position="204"/>
    </location>
</feature>
<feature type="transmembrane region" description="Helical" evidence="6">
    <location>
        <begin position="288"/>
        <end position="310"/>
    </location>
</feature>
<organism evidence="7 8">
    <name type="scientific">Golovinomyces cichoracearum</name>
    <dbReference type="NCBI Taxonomy" id="62708"/>
    <lineage>
        <taxon>Eukaryota</taxon>
        <taxon>Fungi</taxon>
        <taxon>Dikarya</taxon>
        <taxon>Ascomycota</taxon>
        <taxon>Pezizomycotina</taxon>
        <taxon>Leotiomycetes</taxon>
        <taxon>Erysiphales</taxon>
        <taxon>Erysiphaceae</taxon>
        <taxon>Golovinomyces</taxon>
    </lineage>
</organism>
<evidence type="ECO:0000256" key="4">
    <source>
        <dbReference type="ARBA" id="ARBA00023136"/>
    </source>
</evidence>
<dbReference type="PANTHER" id="PTHR11706">
    <property type="entry name" value="SOLUTE CARRIER PROTEIN FAMILY 11 MEMBER"/>
    <property type="match status" value="1"/>
</dbReference>
<feature type="compositionally biased region" description="Gly residues" evidence="5">
    <location>
        <begin position="116"/>
        <end position="128"/>
    </location>
</feature>
<evidence type="ECO:0000256" key="6">
    <source>
        <dbReference type="SAM" id="Phobius"/>
    </source>
</evidence>
<evidence type="ECO:0000313" key="8">
    <source>
        <dbReference type="Proteomes" id="UP000285405"/>
    </source>
</evidence>
<dbReference type="AlphaFoldDB" id="A0A420IZ18"/>
<dbReference type="EMBL" id="MCBR01004403">
    <property type="protein sequence ID" value="RKF79723.1"/>
    <property type="molecule type" value="Genomic_DNA"/>
</dbReference>
<feature type="transmembrane region" description="Helical" evidence="6">
    <location>
        <begin position="224"/>
        <end position="249"/>
    </location>
</feature>
<dbReference type="InterPro" id="IPR001046">
    <property type="entry name" value="NRAMP_fam"/>
</dbReference>
<dbReference type="PRINTS" id="PR00447">
    <property type="entry name" value="NATRESASSCMP"/>
</dbReference>
<dbReference type="GO" id="GO:0015086">
    <property type="term" value="F:cadmium ion transmembrane transporter activity"/>
    <property type="evidence" value="ECO:0007669"/>
    <property type="project" value="TreeGrafter"/>
</dbReference>
<feature type="region of interest" description="Disordered" evidence="5">
    <location>
        <begin position="62"/>
        <end position="133"/>
    </location>
</feature>
<feature type="transmembrane region" description="Helical" evidence="6">
    <location>
        <begin position="493"/>
        <end position="511"/>
    </location>
</feature>
<gene>
    <name evidence="7" type="ORF">GcC1_044014</name>
</gene>
<feature type="transmembrane region" description="Helical" evidence="6">
    <location>
        <begin position="394"/>
        <end position="427"/>
    </location>
</feature>
<evidence type="ECO:0000256" key="2">
    <source>
        <dbReference type="ARBA" id="ARBA00022692"/>
    </source>
</evidence>
<feature type="compositionally biased region" description="Low complexity" evidence="5">
    <location>
        <begin position="91"/>
        <end position="103"/>
    </location>
</feature>
<feature type="transmembrane region" description="Helical" evidence="6">
    <location>
        <begin position="256"/>
        <end position="276"/>
    </location>
</feature>
<feature type="compositionally biased region" description="Basic and acidic residues" evidence="5">
    <location>
        <begin position="74"/>
        <end position="84"/>
    </location>
</feature>
<dbReference type="NCBIfam" id="TIGR01197">
    <property type="entry name" value="nramp"/>
    <property type="match status" value="1"/>
</dbReference>
<dbReference type="OrthoDB" id="409173at2759"/>
<dbReference type="GO" id="GO:0005886">
    <property type="term" value="C:plasma membrane"/>
    <property type="evidence" value="ECO:0007669"/>
    <property type="project" value="TreeGrafter"/>
</dbReference>
<keyword evidence="4 6" id="KW-0472">Membrane</keyword>
<comment type="subcellular location">
    <subcellularLocation>
        <location evidence="1">Membrane</location>
        <topology evidence="1">Multi-pass membrane protein</topology>
    </subcellularLocation>
</comment>
<feature type="region of interest" description="Disordered" evidence="5">
    <location>
        <begin position="1"/>
        <end position="24"/>
    </location>
</feature>
<dbReference type="PANTHER" id="PTHR11706:SF101">
    <property type="entry name" value="MANGANESE TRANSPORTER SMF1"/>
    <property type="match status" value="1"/>
</dbReference>